<accession>A0A4Y2BP03</accession>
<dbReference type="OrthoDB" id="5988132at2759"/>
<dbReference type="Proteomes" id="UP000499080">
    <property type="component" value="Unassembled WGS sequence"/>
</dbReference>
<evidence type="ECO:0000256" key="1">
    <source>
        <dbReference type="SAM" id="MobiDB-lite"/>
    </source>
</evidence>
<comment type="caution">
    <text evidence="2">The sequence shown here is derived from an EMBL/GenBank/DDBJ whole genome shotgun (WGS) entry which is preliminary data.</text>
</comment>
<gene>
    <name evidence="2" type="ORF">AVEN_177781_1</name>
</gene>
<evidence type="ECO:0000313" key="3">
    <source>
        <dbReference type="Proteomes" id="UP000499080"/>
    </source>
</evidence>
<proteinExistence type="predicted"/>
<dbReference type="EMBL" id="BGPR01236214">
    <property type="protein sequence ID" value="GBL93673.1"/>
    <property type="molecule type" value="Genomic_DNA"/>
</dbReference>
<feature type="region of interest" description="Disordered" evidence="1">
    <location>
        <begin position="87"/>
        <end position="108"/>
    </location>
</feature>
<organism evidence="2 3">
    <name type="scientific">Araneus ventricosus</name>
    <name type="common">Orbweaver spider</name>
    <name type="synonym">Epeira ventricosa</name>
    <dbReference type="NCBI Taxonomy" id="182803"/>
    <lineage>
        <taxon>Eukaryota</taxon>
        <taxon>Metazoa</taxon>
        <taxon>Ecdysozoa</taxon>
        <taxon>Arthropoda</taxon>
        <taxon>Chelicerata</taxon>
        <taxon>Arachnida</taxon>
        <taxon>Araneae</taxon>
        <taxon>Araneomorphae</taxon>
        <taxon>Entelegynae</taxon>
        <taxon>Araneoidea</taxon>
        <taxon>Araneidae</taxon>
        <taxon>Araneus</taxon>
    </lineage>
</organism>
<name>A0A4Y2BP03_ARAVE</name>
<evidence type="ECO:0000313" key="2">
    <source>
        <dbReference type="EMBL" id="GBL93673.1"/>
    </source>
</evidence>
<protein>
    <submittedName>
        <fullName evidence="2">Uncharacterized protein</fullName>
    </submittedName>
</protein>
<feature type="non-terminal residue" evidence="2">
    <location>
        <position position="1"/>
    </location>
</feature>
<sequence length="108" mass="12304">KHLNAGNHNFTKISSTLDKVRFSYTEKLKASSGKSPIAASEPENLANNTTILNVFRRGWALPNRKLRRFSYKEELYIYNIFMKGEKSGVKSSPENTVKEIRQQIDPTG</sequence>
<dbReference type="AlphaFoldDB" id="A0A4Y2BP03"/>
<reference evidence="2 3" key="1">
    <citation type="journal article" date="2019" name="Sci. Rep.">
        <title>Orb-weaving spider Araneus ventricosus genome elucidates the spidroin gene catalogue.</title>
        <authorList>
            <person name="Kono N."/>
            <person name="Nakamura H."/>
            <person name="Ohtoshi R."/>
            <person name="Moran D.A.P."/>
            <person name="Shinohara A."/>
            <person name="Yoshida Y."/>
            <person name="Fujiwara M."/>
            <person name="Mori M."/>
            <person name="Tomita M."/>
            <person name="Arakawa K."/>
        </authorList>
    </citation>
    <scope>NUCLEOTIDE SEQUENCE [LARGE SCALE GENOMIC DNA]</scope>
</reference>
<keyword evidence="3" id="KW-1185">Reference proteome</keyword>